<dbReference type="InterPro" id="IPR000182">
    <property type="entry name" value="GNAT_dom"/>
</dbReference>
<dbReference type="InterPro" id="IPR050832">
    <property type="entry name" value="Bact_Acetyltransf"/>
</dbReference>
<protein>
    <submittedName>
        <fullName evidence="4">GNAT family N-acetyltransferase</fullName>
    </submittedName>
</protein>
<dbReference type="PANTHER" id="PTHR43877">
    <property type="entry name" value="AMINOALKYLPHOSPHONATE N-ACETYLTRANSFERASE-RELATED-RELATED"/>
    <property type="match status" value="1"/>
</dbReference>
<proteinExistence type="predicted"/>
<dbReference type="PANTHER" id="PTHR43877:SF2">
    <property type="entry name" value="AMINOALKYLPHOSPHONATE N-ACETYLTRANSFERASE-RELATED"/>
    <property type="match status" value="1"/>
</dbReference>
<dbReference type="Pfam" id="PF00583">
    <property type="entry name" value="Acetyltransf_1"/>
    <property type="match status" value="1"/>
</dbReference>
<evidence type="ECO:0000256" key="2">
    <source>
        <dbReference type="ARBA" id="ARBA00023315"/>
    </source>
</evidence>
<feature type="domain" description="N-acetyltransferase" evidence="3">
    <location>
        <begin position="2"/>
        <end position="151"/>
    </location>
</feature>
<dbReference type="GO" id="GO:0016747">
    <property type="term" value="F:acyltransferase activity, transferring groups other than amino-acyl groups"/>
    <property type="evidence" value="ECO:0007669"/>
    <property type="project" value="InterPro"/>
</dbReference>
<evidence type="ECO:0000313" key="4">
    <source>
        <dbReference type="EMBL" id="QYZ69673.1"/>
    </source>
</evidence>
<dbReference type="CDD" id="cd04301">
    <property type="entry name" value="NAT_SF"/>
    <property type="match status" value="1"/>
</dbReference>
<dbReference type="PROSITE" id="PS51186">
    <property type="entry name" value="GNAT"/>
    <property type="match status" value="1"/>
</dbReference>
<keyword evidence="5" id="KW-1185">Reference proteome</keyword>
<dbReference type="AlphaFoldDB" id="A0A8G1ED13"/>
<dbReference type="InterPro" id="IPR016181">
    <property type="entry name" value="Acyl_CoA_acyltransferase"/>
</dbReference>
<keyword evidence="1" id="KW-0808">Transferase</keyword>
<dbReference type="KEGG" id="nsm:JO391_18550"/>
<accession>A0A8G1ED13</accession>
<dbReference type="RefSeq" id="WP_220661891.1">
    <property type="nucleotide sequence ID" value="NZ_CP069370.1"/>
</dbReference>
<evidence type="ECO:0000313" key="5">
    <source>
        <dbReference type="Proteomes" id="UP000826300"/>
    </source>
</evidence>
<dbReference type="Gene3D" id="3.40.630.30">
    <property type="match status" value="1"/>
</dbReference>
<gene>
    <name evidence="4" type="ORF">JO391_18550</name>
</gene>
<sequence>MTPYRAEAPFDWPAVLTLIQDSFAFMDGRIDPPSSMHRLTPDDIAAQAQQGGVWVIGQPPIACVFLTVKPGALYIGKLAVARSHRGKGLARALIDTAETRARALGLPMLELQTRVELTENHATFRALGFQETGRTAHPGHDRPTSLTFRRAVSPSTVLPSTAPSEGPT</sequence>
<keyword evidence="2" id="KW-0012">Acyltransferase</keyword>
<dbReference type="EMBL" id="CP069370">
    <property type="protein sequence ID" value="QYZ69673.1"/>
    <property type="molecule type" value="Genomic_DNA"/>
</dbReference>
<dbReference type="SUPFAM" id="SSF55729">
    <property type="entry name" value="Acyl-CoA N-acyltransferases (Nat)"/>
    <property type="match status" value="1"/>
</dbReference>
<name>A0A8G1ED13_9RHOB</name>
<dbReference type="Proteomes" id="UP000826300">
    <property type="component" value="Chromosome"/>
</dbReference>
<reference evidence="4" key="1">
    <citation type="submission" date="2021-02" db="EMBL/GenBank/DDBJ databases">
        <title>Rhodobacter shimadae sp. nov., an aerobic anoxygenic phototrophic bacterium isolated from a hot spring.</title>
        <authorList>
            <person name="Muramatsu S."/>
            <person name="Haruta S."/>
            <person name="Hirose S."/>
            <person name="Hanada S."/>
        </authorList>
    </citation>
    <scope>NUCLEOTIDE SEQUENCE</scope>
    <source>
        <strain evidence="4">N10</strain>
    </source>
</reference>
<evidence type="ECO:0000256" key="1">
    <source>
        <dbReference type="ARBA" id="ARBA00022679"/>
    </source>
</evidence>
<organism evidence="4 5">
    <name type="scientific">Neotabrizicola shimadae</name>
    <dbReference type="NCBI Taxonomy" id="2807096"/>
    <lineage>
        <taxon>Bacteria</taxon>
        <taxon>Pseudomonadati</taxon>
        <taxon>Pseudomonadota</taxon>
        <taxon>Alphaproteobacteria</taxon>
        <taxon>Rhodobacterales</taxon>
        <taxon>Paracoccaceae</taxon>
        <taxon>Neotabrizicola</taxon>
    </lineage>
</organism>
<evidence type="ECO:0000259" key="3">
    <source>
        <dbReference type="PROSITE" id="PS51186"/>
    </source>
</evidence>